<proteinExistence type="inferred from homology"/>
<dbReference type="InterPro" id="IPR036034">
    <property type="entry name" value="PDZ_sf"/>
</dbReference>
<keyword evidence="5 11" id="KW-0812">Transmembrane</keyword>
<comment type="subcellular location">
    <subcellularLocation>
        <location evidence="2">Membrane</location>
        <topology evidence="2">Multi-pass membrane protein</topology>
    </subcellularLocation>
</comment>
<evidence type="ECO:0000313" key="14">
    <source>
        <dbReference type="Proteomes" id="UP000177865"/>
    </source>
</evidence>
<dbReference type="AlphaFoldDB" id="A0A1G2Q0I1"/>
<organism evidence="13 14">
    <name type="scientific">Candidatus Terrybacteria bacterium RIFCSPLOWO2_01_FULL_58_14</name>
    <dbReference type="NCBI Taxonomy" id="1802369"/>
    <lineage>
        <taxon>Bacteria</taxon>
        <taxon>Candidatus Terryibacteriota</taxon>
    </lineage>
</organism>
<dbReference type="InterPro" id="IPR001478">
    <property type="entry name" value="PDZ"/>
</dbReference>
<accession>A0A1G2Q0I1</accession>
<dbReference type="InterPro" id="IPR004387">
    <property type="entry name" value="Pept_M50_Zn"/>
</dbReference>
<evidence type="ECO:0000313" key="13">
    <source>
        <dbReference type="EMBL" id="OHA53529.1"/>
    </source>
</evidence>
<keyword evidence="7" id="KW-0862">Zinc</keyword>
<keyword evidence="6" id="KW-0378">Hydrolase</keyword>
<dbReference type="GO" id="GO:0004222">
    <property type="term" value="F:metalloendopeptidase activity"/>
    <property type="evidence" value="ECO:0007669"/>
    <property type="project" value="InterPro"/>
</dbReference>
<dbReference type="GO" id="GO:0006508">
    <property type="term" value="P:proteolysis"/>
    <property type="evidence" value="ECO:0007669"/>
    <property type="project" value="UniProtKB-KW"/>
</dbReference>
<dbReference type="GO" id="GO:0016020">
    <property type="term" value="C:membrane"/>
    <property type="evidence" value="ECO:0007669"/>
    <property type="project" value="UniProtKB-SubCell"/>
</dbReference>
<evidence type="ECO:0000256" key="3">
    <source>
        <dbReference type="ARBA" id="ARBA00007931"/>
    </source>
</evidence>
<evidence type="ECO:0000256" key="9">
    <source>
        <dbReference type="ARBA" id="ARBA00023049"/>
    </source>
</evidence>
<comment type="cofactor">
    <cofactor evidence="1">
        <name>Zn(2+)</name>
        <dbReference type="ChEBI" id="CHEBI:29105"/>
    </cofactor>
</comment>
<feature type="transmembrane region" description="Helical" evidence="11">
    <location>
        <begin position="88"/>
        <end position="110"/>
    </location>
</feature>
<comment type="caution">
    <text evidence="13">The sequence shown here is derived from an EMBL/GenBank/DDBJ whole genome shotgun (WGS) entry which is preliminary data.</text>
</comment>
<dbReference type="EMBL" id="MHSZ01000014">
    <property type="protein sequence ID" value="OHA53529.1"/>
    <property type="molecule type" value="Genomic_DNA"/>
</dbReference>
<dbReference type="Pfam" id="PF02163">
    <property type="entry name" value="Peptidase_M50"/>
    <property type="match status" value="1"/>
</dbReference>
<dbReference type="Proteomes" id="UP000177865">
    <property type="component" value="Unassembled WGS sequence"/>
</dbReference>
<dbReference type="PANTHER" id="PTHR42837:SF2">
    <property type="entry name" value="MEMBRANE METALLOPROTEASE ARASP2, CHLOROPLASTIC-RELATED"/>
    <property type="match status" value="1"/>
</dbReference>
<evidence type="ECO:0000256" key="11">
    <source>
        <dbReference type="SAM" id="Phobius"/>
    </source>
</evidence>
<comment type="similarity">
    <text evidence="3">Belongs to the peptidase M50B family.</text>
</comment>
<gene>
    <name evidence="13" type="ORF">A2991_04010</name>
</gene>
<keyword evidence="9" id="KW-0482">Metalloprotease</keyword>
<feature type="domain" description="PDZ" evidence="12">
    <location>
        <begin position="111"/>
        <end position="192"/>
    </location>
</feature>
<keyword evidence="8 11" id="KW-1133">Transmembrane helix</keyword>
<dbReference type="Gene3D" id="2.30.42.10">
    <property type="match status" value="1"/>
</dbReference>
<dbReference type="Pfam" id="PF17820">
    <property type="entry name" value="PDZ_6"/>
    <property type="match status" value="1"/>
</dbReference>
<evidence type="ECO:0000256" key="8">
    <source>
        <dbReference type="ARBA" id="ARBA00022989"/>
    </source>
</evidence>
<reference evidence="13 14" key="1">
    <citation type="journal article" date="2016" name="Nat. Commun.">
        <title>Thousands of microbial genomes shed light on interconnected biogeochemical processes in an aquifer system.</title>
        <authorList>
            <person name="Anantharaman K."/>
            <person name="Brown C.T."/>
            <person name="Hug L.A."/>
            <person name="Sharon I."/>
            <person name="Castelle C.J."/>
            <person name="Probst A.J."/>
            <person name="Thomas B.C."/>
            <person name="Singh A."/>
            <person name="Wilkins M.J."/>
            <person name="Karaoz U."/>
            <person name="Brodie E.L."/>
            <person name="Williams K.H."/>
            <person name="Hubbard S.S."/>
            <person name="Banfield J.F."/>
        </authorList>
    </citation>
    <scope>NUCLEOTIDE SEQUENCE [LARGE SCALE GENOMIC DNA]</scope>
</reference>
<dbReference type="CDD" id="cd06163">
    <property type="entry name" value="S2P-M50_PDZ_RseP-like"/>
    <property type="match status" value="1"/>
</dbReference>
<keyword evidence="10 11" id="KW-0472">Membrane</keyword>
<evidence type="ECO:0000256" key="10">
    <source>
        <dbReference type="ARBA" id="ARBA00023136"/>
    </source>
</evidence>
<sequence>MLTVLLFIVILGILVLAHEGGHFLAAKLNGVRVHEFGFGFPPRLWARRHGETEYSVNLLPLGGFVRIAGEDGRDEGTERGRSFSEKPFLAKFVMLGAGVAVNWMIAAFLLGTLQIFGAPIAVSDAENIAANVTVSAVAPASPAASAGLLAGDTIIGLAAEDGSAVPATIREVQKFLSIHAGKEVRLTLRRGEDEPRTLSAVPRTQPPEGEGPLGVALVRVAKVSHPWYEAPFRGVFVAASLSIAVVQGLGDMVGSLLADGRLAEGITGPVGIAVATGQVQTLGFGALLAFIAVLSLNLAVLNAIPFPALDGGRVAIAALEGLFRRPFPLRVVAWFHAAGFTALMAIVLLITYRDVRNLL</sequence>
<dbReference type="PROSITE" id="PS50106">
    <property type="entry name" value="PDZ"/>
    <property type="match status" value="1"/>
</dbReference>
<evidence type="ECO:0000256" key="1">
    <source>
        <dbReference type="ARBA" id="ARBA00001947"/>
    </source>
</evidence>
<dbReference type="InterPro" id="IPR041489">
    <property type="entry name" value="PDZ_6"/>
</dbReference>
<dbReference type="InterPro" id="IPR008915">
    <property type="entry name" value="Peptidase_M50"/>
</dbReference>
<dbReference type="SUPFAM" id="SSF50156">
    <property type="entry name" value="PDZ domain-like"/>
    <property type="match status" value="1"/>
</dbReference>
<dbReference type="PANTHER" id="PTHR42837">
    <property type="entry name" value="REGULATOR OF SIGMA-E PROTEASE RSEP"/>
    <property type="match status" value="1"/>
</dbReference>
<name>A0A1G2Q0I1_9BACT</name>
<evidence type="ECO:0000256" key="6">
    <source>
        <dbReference type="ARBA" id="ARBA00022801"/>
    </source>
</evidence>
<evidence type="ECO:0000256" key="5">
    <source>
        <dbReference type="ARBA" id="ARBA00022692"/>
    </source>
</evidence>
<evidence type="ECO:0000256" key="4">
    <source>
        <dbReference type="ARBA" id="ARBA00022670"/>
    </source>
</evidence>
<feature type="transmembrane region" description="Helical" evidence="11">
    <location>
        <begin position="331"/>
        <end position="352"/>
    </location>
</feature>
<feature type="transmembrane region" description="Helical" evidence="11">
    <location>
        <begin position="282"/>
        <end position="304"/>
    </location>
</feature>
<evidence type="ECO:0000256" key="2">
    <source>
        <dbReference type="ARBA" id="ARBA00004141"/>
    </source>
</evidence>
<evidence type="ECO:0000256" key="7">
    <source>
        <dbReference type="ARBA" id="ARBA00022833"/>
    </source>
</evidence>
<evidence type="ECO:0000259" key="12">
    <source>
        <dbReference type="PROSITE" id="PS50106"/>
    </source>
</evidence>
<keyword evidence="4" id="KW-0645">Protease</keyword>
<protein>
    <recommendedName>
        <fullName evidence="12">PDZ domain-containing protein</fullName>
    </recommendedName>
</protein>